<evidence type="ECO:0000313" key="2">
    <source>
        <dbReference type="Proteomes" id="UP000233742"/>
    </source>
</evidence>
<name>A0A2K9EHX1_9RHOB</name>
<keyword evidence="2" id="KW-1185">Reference proteome</keyword>
<proteinExistence type="predicted"/>
<accession>A0A2K9EHX1</accession>
<dbReference type="KEGG" id="paro:CUV01_15350"/>
<dbReference type="AlphaFoldDB" id="A0A2K9EHX1"/>
<gene>
    <name evidence="1" type="ORF">CUV01_15350</name>
</gene>
<reference evidence="1 2" key="1">
    <citation type="submission" date="2017-12" db="EMBL/GenBank/DDBJ databases">
        <authorList>
            <person name="Hurst M.R.H."/>
        </authorList>
    </citation>
    <scope>NUCLEOTIDE SEQUENCE [LARGE SCALE GENOMIC DNA]</scope>
    <source>
        <strain evidence="1 2">BM15</strain>
    </source>
</reference>
<organism evidence="1 2">
    <name type="scientific">Paracoccus tegillarcae</name>
    <dbReference type="NCBI Taxonomy" id="1529068"/>
    <lineage>
        <taxon>Bacteria</taxon>
        <taxon>Pseudomonadati</taxon>
        <taxon>Pseudomonadota</taxon>
        <taxon>Alphaproteobacteria</taxon>
        <taxon>Rhodobacterales</taxon>
        <taxon>Paracoccaceae</taxon>
        <taxon>Paracoccus</taxon>
    </lineage>
</organism>
<evidence type="ECO:0000313" key="1">
    <source>
        <dbReference type="EMBL" id="AUH34573.1"/>
    </source>
</evidence>
<sequence>MDIALQMPFGDRAKQYGCEDMDRQRRDGYGDQAFTQIRVRGAFTLGCVLEITGQTCRDRDGSHVAMPFRSAAPLWENVI</sequence>
<dbReference type="EMBL" id="CP025408">
    <property type="protein sequence ID" value="AUH34573.1"/>
    <property type="molecule type" value="Genomic_DNA"/>
</dbReference>
<dbReference type="Proteomes" id="UP000233742">
    <property type="component" value="Chromosome"/>
</dbReference>
<protein>
    <submittedName>
        <fullName evidence="1">Uncharacterized protein</fullName>
    </submittedName>
</protein>